<dbReference type="Pfam" id="PF00069">
    <property type="entry name" value="Pkinase"/>
    <property type="match status" value="1"/>
</dbReference>
<evidence type="ECO:0000256" key="4">
    <source>
        <dbReference type="ARBA" id="ARBA00022741"/>
    </source>
</evidence>
<dbReference type="GO" id="GO:0005524">
    <property type="term" value="F:ATP binding"/>
    <property type="evidence" value="ECO:0007669"/>
    <property type="project" value="UniProtKB-UniRule"/>
</dbReference>
<evidence type="ECO:0000256" key="3">
    <source>
        <dbReference type="ARBA" id="ARBA00022679"/>
    </source>
</evidence>
<protein>
    <recommendedName>
        <fullName evidence="9">Protein kinase domain-containing protein</fullName>
    </recommendedName>
</protein>
<accession>A0AA88HK42</accession>
<keyword evidence="2 8" id="KW-0723">Serine/threonine-protein kinase</keyword>
<dbReference type="InterPro" id="IPR011009">
    <property type="entry name" value="Kinase-like_dom_sf"/>
</dbReference>
<dbReference type="PANTHER" id="PTHR24349">
    <property type="entry name" value="SERINE/THREONINE-PROTEIN KINASE"/>
    <property type="match status" value="1"/>
</dbReference>
<dbReference type="GO" id="GO:0004674">
    <property type="term" value="F:protein serine/threonine kinase activity"/>
    <property type="evidence" value="ECO:0007669"/>
    <property type="project" value="UniProtKB-KW"/>
</dbReference>
<name>A0AA88HK42_ARTSF</name>
<dbReference type="InterPro" id="IPR008271">
    <property type="entry name" value="Ser/Thr_kinase_AS"/>
</dbReference>
<dbReference type="PROSITE" id="PS00108">
    <property type="entry name" value="PROTEIN_KINASE_ST"/>
    <property type="match status" value="1"/>
</dbReference>
<dbReference type="InterPro" id="IPR017441">
    <property type="entry name" value="Protein_kinase_ATP_BS"/>
</dbReference>
<feature type="binding site" evidence="7">
    <location>
        <position position="106"/>
    </location>
    <ligand>
        <name>ATP</name>
        <dbReference type="ChEBI" id="CHEBI:30616"/>
    </ligand>
</feature>
<dbReference type="PROSITE" id="PS00107">
    <property type="entry name" value="PROTEIN_KINASE_ATP"/>
    <property type="match status" value="1"/>
</dbReference>
<dbReference type="FunFam" id="3.30.200.20:FF:000093">
    <property type="entry name" value="Putative map kinase-interacting serine/threonine-protein kinase 1"/>
    <property type="match status" value="1"/>
</dbReference>
<dbReference type="PROSITE" id="PS50011">
    <property type="entry name" value="PROTEIN_KINASE_DOM"/>
    <property type="match status" value="1"/>
</dbReference>
<dbReference type="SUPFAM" id="SSF56112">
    <property type="entry name" value="Protein kinase-like (PK-like)"/>
    <property type="match status" value="1"/>
</dbReference>
<evidence type="ECO:0000313" key="11">
    <source>
        <dbReference type="Proteomes" id="UP001187531"/>
    </source>
</evidence>
<proteinExistence type="inferred from homology"/>
<dbReference type="InterPro" id="IPR000719">
    <property type="entry name" value="Prot_kinase_dom"/>
</dbReference>
<keyword evidence="11" id="KW-1185">Reference proteome</keyword>
<dbReference type="EMBL" id="JAVRJZ010000014">
    <property type="protein sequence ID" value="KAK2713365.1"/>
    <property type="molecule type" value="Genomic_DNA"/>
</dbReference>
<sequence length="315" mass="35812">MHRLGTIRETTMVKEESVDSNFSDQGEAELVELPPNERQAQLLRQKEEAQKRRRRKKRTDSSVYSSTFHDLYRLTGEFLGEGAYASVQTCVNIWTDIEYAVKIILKVPGHSRSRVFKEVETLHHCHGHPNIIQLIEFFEEDDRFYLVFEKVVGGPLLRHIQRRVHFTEHEASLVIRDLASSLAFLHKKGIAHRDLKPENILCVRPDSVVPVKLCDFDLGSGIRFHEDNSSPLLTPELLTPVGSAEFMAPEVVDAFVTDTESVYDKSCDLWSLGIIAYILLVGYPPFYGSCGRDCGWDRGEACVACQVSFFDDPLP</sequence>
<dbReference type="AlphaFoldDB" id="A0AA88HK42"/>
<keyword evidence="6 7" id="KW-0067">ATP-binding</keyword>
<evidence type="ECO:0000256" key="7">
    <source>
        <dbReference type="PROSITE-ProRule" id="PRU10141"/>
    </source>
</evidence>
<evidence type="ECO:0000256" key="6">
    <source>
        <dbReference type="ARBA" id="ARBA00022840"/>
    </source>
</evidence>
<gene>
    <name evidence="10" type="ORF">QYM36_009283</name>
</gene>
<reference evidence="10" key="1">
    <citation type="submission" date="2023-07" db="EMBL/GenBank/DDBJ databases">
        <title>Chromosome-level genome assembly of Artemia franciscana.</title>
        <authorList>
            <person name="Jo E."/>
        </authorList>
    </citation>
    <scope>NUCLEOTIDE SEQUENCE</scope>
    <source>
        <tissue evidence="10">Whole body</tissue>
    </source>
</reference>
<evidence type="ECO:0000256" key="5">
    <source>
        <dbReference type="ARBA" id="ARBA00022777"/>
    </source>
</evidence>
<evidence type="ECO:0000256" key="2">
    <source>
        <dbReference type="ARBA" id="ARBA00022527"/>
    </source>
</evidence>
<dbReference type="SMART" id="SM00220">
    <property type="entry name" value="S_TKc"/>
    <property type="match status" value="1"/>
</dbReference>
<keyword evidence="5" id="KW-0418">Kinase</keyword>
<dbReference type="InterPro" id="IPR050205">
    <property type="entry name" value="CDPK_Ser/Thr_kinases"/>
</dbReference>
<dbReference type="Gene3D" id="1.10.510.10">
    <property type="entry name" value="Transferase(Phosphotransferase) domain 1"/>
    <property type="match status" value="1"/>
</dbReference>
<feature type="domain" description="Protein kinase" evidence="9">
    <location>
        <begin position="73"/>
        <end position="315"/>
    </location>
</feature>
<comment type="similarity">
    <text evidence="1">Belongs to the protein kinase superfamily. CAMK Ser/Thr protein kinase family.</text>
</comment>
<comment type="caution">
    <text evidence="10">The sequence shown here is derived from an EMBL/GenBank/DDBJ whole genome shotgun (WGS) entry which is preliminary data.</text>
</comment>
<dbReference type="Gene3D" id="3.30.200.20">
    <property type="entry name" value="Phosphorylase Kinase, domain 1"/>
    <property type="match status" value="1"/>
</dbReference>
<keyword evidence="4 7" id="KW-0547">Nucleotide-binding</keyword>
<keyword evidence="3" id="KW-0808">Transferase</keyword>
<evidence type="ECO:0000313" key="10">
    <source>
        <dbReference type="EMBL" id="KAK2713365.1"/>
    </source>
</evidence>
<dbReference type="Proteomes" id="UP001187531">
    <property type="component" value="Unassembled WGS sequence"/>
</dbReference>
<evidence type="ECO:0000256" key="1">
    <source>
        <dbReference type="ARBA" id="ARBA00006692"/>
    </source>
</evidence>
<organism evidence="10 11">
    <name type="scientific">Artemia franciscana</name>
    <name type="common">Brine shrimp</name>
    <name type="synonym">Artemia sanfranciscana</name>
    <dbReference type="NCBI Taxonomy" id="6661"/>
    <lineage>
        <taxon>Eukaryota</taxon>
        <taxon>Metazoa</taxon>
        <taxon>Ecdysozoa</taxon>
        <taxon>Arthropoda</taxon>
        <taxon>Crustacea</taxon>
        <taxon>Branchiopoda</taxon>
        <taxon>Anostraca</taxon>
        <taxon>Artemiidae</taxon>
        <taxon>Artemia</taxon>
    </lineage>
</organism>
<evidence type="ECO:0000259" key="9">
    <source>
        <dbReference type="PROSITE" id="PS50011"/>
    </source>
</evidence>
<evidence type="ECO:0000256" key="8">
    <source>
        <dbReference type="RuleBase" id="RU000304"/>
    </source>
</evidence>